<dbReference type="OMA" id="EMDIDSW"/>
<evidence type="ECO:0000313" key="3">
    <source>
        <dbReference type="Proteomes" id="UP000594263"/>
    </source>
</evidence>
<keyword evidence="3" id="KW-1185">Reference proteome</keyword>
<dbReference type="PANTHER" id="PTHR14074:SF16">
    <property type="entry name" value="ANTIVIRAL INNATE IMMUNE RESPONSE RECEPTOR RIG-I"/>
    <property type="match status" value="1"/>
</dbReference>
<dbReference type="GO" id="GO:0005737">
    <property type="term" value="C:cytoplasm"/>
    <property type="evidence" value="ECO:0007669"/>
    <property type="project" value="TreeGrafter"/>
</dbReference>
<dbReference type="Gramene" id="Kaladp0048s0700.1.v1.1">
    <property type="protein sequence ID" value="Kaladp0048s0700.1.v1.1"/>
    <property type="gene ID" value="Kaladp0048s0700.v1.1"/>
</dbReference>
<dbReference type="SUPFAM" id="SSF52540">
    <property type="entry name" value="P-loop containing nucleoside triphosphate hydrolases"/>
    <property type="match status" value="1"/>
</dbReference>
<dbReference type="PANTHER" id="PTHR14074">
    <property type="entry name" value="HELICASE WITH DEATH DOMAIN-RELATED"/>
    <property type="match status" value="1"/>
</dbReference>
<protein>
    <recommendedName>
        <fullName evidence="1">DEAD/DEAH-box helicase domain-containing protein</fullName>
    </recommendedName>
</protein>
<dbReference type="InterPro" id="IPR011545">
    <property type="entry name" value="DEAD/DEAH_box_helicase_dom"/>
</dbReference>
<organism evidence="2 3">
    <name type="scientific">Kalanchoe fedtschenkoi</name>
    <name type="common">Lavender scallops</name>
    <name type="synonym">South American air plant</name>
    <dbReference type="NCBI Taxonomy" id="63787"/>
    <lineage>
        <taxon>Eukaryota</taxon>
        <taxon>Viridiplantae</taxon>
        <taxon>Streptophyta</taxon>
        <taxon>Embryophyta</taxon>
        <taxon>Tracheophyta</taxon>
        <taxon>Spermatophyta</taxon>
        <taxon>Magnoliopsida</taxon>
        <taxon>eudicotyledons</taxon>
        <taxon>Gunneridae</taxon>
        <taxon>Pentapetalae</taxon>
        <taxon>Saxifragales</taxon>
        <taxon>Crassulaceae</taxon>
        <taxon>Kalanchoe</taxon>
    </lineage>
</organism>
<dbReference type="EnsemblPlants" id="Kaladp0048s0700.1.v1.1">
    <property type="protein sequence ID" value="Kaladp0048s0700.1.v1.1"/>
    <property type="gene ID" value="Kaladp0048s0700.v1.1"/>
</dbReference>
<dbReference type="GO" id="GO:0003676">
    <property type="term" value="F:nucleic acid binding"/>
    <property type="evidence" value="ECO:0007669"/>
    <property type="project" value="InterPro"/>
</dbReference>
<evidence type="ECO:0000313" key="2">
    <source>
        <dbReference type="EnsemblPlants" id="Kaladp0048s0700.1.v1.1"/>
    </source>
</evidence>
<dbReference type="Proteomes" id="UP000594263">
    <property type="component" value="Unplaced"/>
</dbReference>
<feature type="domain" description="DEAD/DEAH-box helicase" evidence="1">
    <location>
        <begin position="24"/>
        <end position="93"/>
    </location>
</feature>
<dbReference type="InterPro" id="IPR051363">
    <property type="entry name" value="RLR_Helicase"/>
</dbReference>
<dbReference type="GO" id="GO:0005524">
    <property type="term" value="F:ATP binding"/>
    <property type="evidence" value="ECO:0007669"/>
    <property type="project" value="InterPro"/>
</dbReference>
<dbReference type="Gene3D" id="3.40.50.300">
    <property type="entry name" value="P-loop containing nucleotide triphosphate hydrolases"/>
    <property type="match status" value="1"/>
</dbReference>
<dbReference type="InterPro" id="IPR027417">
    <property type="entry name" value="P-loop_NTPase"/>
</dbReference>
<dbReference type="Pfam" id="PF00270">
    <property type="entry name" value="DEAD"/>
    <property type="match status" value="1"/>
</dbReference>
<name>A0A7N0TZ54_KALFE</name>
<proteinExistence type="predicted"/>
<dbReference type="AlphaFoldDB" id="A0A7N0TZ54"/>
<reference evidence="2" key="1">
    <citation type="submission" date="2021-01" db="UniProtKB">
        <authorList>
            <consortium name="EnsemblPlants"/>
        </authorList>
    </citation>
    <scope>IDENTIFICATION</scope>
</reference>
<accession>A0A7N0TZ54</accession>
<evidence type="ECO:0000259" key="1">
    <source>
        <dbReference type="Pfam" id="PF00270"/>
    </source>
</evidence>
<sequence length="126" mass="14106">MGAVDMEIDGPQQLSADPFSFARSYQLEALEKAVNENTIVFLETGAGKTLIAIMLLRTYAYQIRKPSTNLAIFLVPQVVLVRQQAEAVINHTDLNVGMYWGDMGIDYWDAAKWKEEQAKHEVGTSL</sequence>